<evidence type="ECO:0000313" key="8">
    <source>
        <dbReference type="EMBL" id="MEN3749658.1"/>
    </source>
</evidence>
<dbReference type="Pfam" id="PF02614">
    <property type="entry name" value="UxaC"/>
    <property type="match status" value="1"/>
</dbReference>
<dbReference type="Proteomes" id="UP001427805">
    <property type="component" value="Unassembled WGS sequence"/>
</dbReference>
<reference evidence="8 9" key="1">
    <citation type="submission" date="2024-05" db="EMBL/GenBank/DDBJ databases">
        <title>Sphingomonas sp. HF-S3 16S ribosomal RNA gene Genome sequencing and assembly.</title>
        <authorList>
            <person name="Lee H."/>
        </authorList>
    </citation>
    <scope>NUCLEOTIDE SEQUENCE [LARGE SCALE GENOMIC DNA]</scope>
    <source>
        <strain evidence="8 9">HF-S3</strain>
    </source>
</reference>
<gene>
    <name evidence="7 8" type="primary">uxaC</name>
    <name evidence="8" type="ORF">TPR58_20965</name>
</gene>
<dbReference type="Gene3D" id="3.20.20.140">
    <property type="entry name" value="Metal-dependent hydrolases"/>
    <property type="match status" value="1"/>
</dbReference>
<dbReference type="Gene3D" id="1.10.2020.10">
    <property type="entry name" value="uronate isomerase, domain 2, chain A"/>
    <property type="match status" value="1"/>
</dbReference>
<dbReference type="NCBIfam" id="NF002794">
    <property type="entry name" value="PRK02925.1"/>
    <property type="match status" value="1"/>
</dbReference>
<dbReference type="SUPFAM" id="SSF51556">
    <property type="entry name" value="Metallo-dependent hydrolases"/>
    <property type="match status" value="1"/>
</dbReference>
<evidence type="ECO:0000256" key="5">
    <source>
        <dbReference type="ARBA" id="ARBA00020555"/>
    </source>
</evidence>
<sequence>MSRPLKLDPDRLLPAEERTRSIARELYREVAGLPIVSPHGHTDPTWFSTNENWSNAAELLLAPDHYLYRMLYSQGIALADLGVPDKNGVPAHDPRKAWRILAENIHLFRGTPSSMWLSHVFGEVFGFDVALDASTADLYYDRINEQLASDAFKPRALFERFNIDFLATTEGPQDDLSPHHAIQASGWNGRVVTTYRPDAVIDVEHEQFGDAMRVFAEKTGEDVYSWDGYLAAHRKRRAEFRAAGATATDHGHVTARTANLTHDEAERLFRTILSDRWTPQDAELFRAQMLTEMAAMSVEDGMVMQIHPGSFRNHNGGLFASHGRDKGADIPLRTDYVAALKPLLDRFGTSTELSVILFTLDESSYSRELAPLAGHYPCLKLGPSWWFHDSPEGMRRFREMTTETAGFYNTVGFNDDTRAFLSIPARHDVARRIDCGFLARLVAEGRMLDWEAAELAYDLTNGLVRKAYKLDQPAPAPAPVAAAA</sequence>
<evidence type="ECO:0000313" key="9">
    <source>
        <dbReference type="Proteomes" id="UP001427805"/>
    </source>
</evidence>
<evidence type="ECO:0000256" key="6">
    <source>
        <dbReference type="ARBA" id="ARBA00023235"/>
    </source>
</evidence>
<dbReference type="EC" id="5.3.1.12" evidence="4 7"/>
<evidence type="ECO:0000256" key="3">
    <source>
        <dbReference type="ARBA" id="ARBA00008397"/>
    </source>
</evidence>
<dbReference type="PANTHER" id="PTHR30068">
    <property type="entry name" value="URONATE ISOMERASE"/>
    <property type="match status" value="1"/>
</dbReference>
<keyword evidence="9" id="KW-1185">Reference proteome</keyword>
<comment type="similarity">
    <text evidence="3 7">Belongs to the metallo-dependent hydrolases superfamily. Uronate isomerase family.</text>
</comment>
<comment type="caution">
    <text evidence="8">The sequence shown here is derived from an EMBL/GenBank/DDBJ whole genome shotgun (WGS) entry which is preliminary data.</text>
</comment>
<dbReference type="EMBL" id="JBDIZK010000016">
    <property type="protein sequence ID" value="MEN3749658.1"/>
    <property type="molecule type" value="Genomic_DNA"/>
</dbReference>
<keyword evidence="6 7" id="KW-0413">Isomerase</keyword>
<dbReference type="InterPro" id="IPR003766">
    <property type="entry name" value="Uronate_isomerase"/>
</dbReference>
<evidence type="ECO:0000256" key="4">
    <source>
        <dbReference type="ARBA" id="ARBA00012546"/>
    </source>
</evidence>
<evidence type="ECO:0000256" key="2">
    <source>
        <dbReference type="ARBA" id="ARBA00004892"/>
    </source>
</evidence>
<dbReference type="InterPro" id="IPR032466">
    <property type="entry name" value="Metal_Hydrolase"/>
</dbReference>
<comment type="catalytic activity">
    <reaction evidence="7">
        <text>aldehydo-D-galacturonate = keto-D-tagaturonate</text>
        <dbReference type="Rhea" id="RHEA:27702"/>
        <dbReference type="ChEBI" id="CHEBI:12952"/>
        <dbReference type="ChEBI" id="CHEBI:17886"/>
    </reaction>
</comment>
<evidence type="ECO:0000256" key="7">
    <source>
        <dbReference type="HAMAP-Rule" id="MF_00675"/>
    </source>
</evidence>
<comment type="catalytic activity">
    <reaction evidence="1 7">
        <text>D-glucuronate = D-fructuronate</text>
        <dbReference type="Rhea" id="RHEA:13049"/>
        <dbReference type="ChEBI" id="CHEBI:58720"/>
        <dbReference type="ChEBI" id="CHEBI:59863"/>
        <dbReference type="EC" id="5.3.1.12"/>
    </reaction>
</comment>
<dbReference type="PANTHER" id="PTHR30068:SF4">
    <property type="entry name" value="URONATE ISOMERASE"/>
    <property type="match status" value="1"/>
</dbReference>
<organism evidence="8 9">
    <name type="scientific">Sphingomonas rustica</name>
    <dbReference type="NCBI Taxonomy" id="3103142"/>
    <lineage>
        <taxon>Bacteria</taxon>
        <taxon>Pseudomonadati</taxon>
        <taxon>Pseudomonadota</taxon>
        <taxon>Alphaproteobacteria</taxon>
        <taxon>Sphingomonadales</taxon>
        <taxon>Sphingomonadaceae</taxon>
        <taxon>Sphingomonas</taxon>
    </lineage>
</organism>
<evidence type="ECO:0000256" key="1">
    <source>
        <dbReference type="ARBA" id="ARBA00001165"/>
    </source>
</evidence>
<dbReference type="RefSeq" id="WP_346248705.1">
    <property type="nucleotide sequence ID" value="NZ_JBDIZK010000016.1"/>
</dbReference>
<comment type="pathway">
    <text evidence="2 7">Carbohydrate metabolism; pentose and glucuronate interconversion.</text>
</comment>
<protein>
    <recommendedName>
        <fullName evidence="5 7">Uronate isomerase</fullName>
        <ecNumber evidence="4 7">5.3.1.12</ecNumber>
    </recommendedName>
    <alternativeName>
        <fullName evidence="7">Glucuronate isomerase</fullName>
    </alternativeName>
    <alternativeName>
        <fullName evidence="7">Uronic isomerase</fullName>
    </alternativeName>
</protein>
<proteinExistence type="inferred from homology"/>
<dbReference type="GO" id="GO:0008880">
    <property type="term" value="F:glucuronate isomerase activity"/>
    <property type="evidence" value="ECO:0007669"/>
    <property type="project" value="UniProtKB-EC"/>
</dbReference>
<dbReference type="HAMAP" id="MF_00675">
    <property type="entry name" value="UxaC"/>
    <property type="match status" value="1"/>
</dbReference>
<name>A0ABV0BDN5_9SPHN</name>
<accession>A0ABV0BDN5</accession>